<dbReference type="AlphaFoldDB" id="A0A1S3DRY3"/>
<gene>
    <name evidence="3" type="primary">LOC103523622</name>
</gene>
<dbReference type="GO" id="GO:0005615">
    <property type="term" value="C:extracellular space"/>
    <property type="evidence" value="ECO:0007669"/>
    <property type="project" value="TreeGrafter"/>
</dbReference>
<dbReference type="GO" id="GO:0005737">
    <property type="term" value="C:cytoplasm"/>
    <property type="evidence" value="ECO:0007669"/>
    <property type="project" value="TreeGrafter"/>
</dbReference>
<name>A0A1S3DRY3_DIACI</name>
<dbReference type="GO" id="GO:0006508">
    <property type="term" value="P:proteolysis"/>
    <property type="evidence" value="ECO:0007669"/>
    <property type="project" value="TreeGrafter"/>
</dbReference>
<feature type="non-terminal residue" evidence="3">
    <location>
        <position position="234"/>
    </location>
</feature>
<dbReference type="GO" id="GO:0070006">
    <property type="term" value="F:metalloaminopeptidase activity"/>
    <property type="evidence" value="ECO:0007669"/>
    <property type="project" value="TreeGrafter"/>
</dbReference>
<dbReference type="SUPFAM" id="SSF63737">
    <property type="entry name" value="Leukotriene A4 hydrolase N-terminal domain"/>
    <property type="match status" value="2"/>
</dbReference>
<dbReference type="RefSeq" id="XP_008486875.1">
    <property type="nucleotide sequence ID" value="XM_008488653.1"/>
</dbReference>
<evidence type="ECO:0000259" key="1">
    <source>
        <dbReference type="Pfam" id="PF17900"/>
    </source>
</evidence>
<dbReference type="GO" id="GO:0043171">
    <property type="term" value="P:peptide catabolic process"/>
    <property type="evidence" value="ECO:0007669"/>
    <property type="project" value="TreeGrafter"/>
</dbReference>
<dbReference type="GeneID" id="103523622"/>
<dbReference type="GO" id="GO:0016020">
    <property type="term" value="C:membrane"/>
    <property type="evidence" value="ECO:0007669"/>
    <property type="project" value="TreeGrafter"/>
</dbReference>
<feature type="domain" description="Aminopeptidase N-like N-terminal" evidence="1">
    <location>
        <begin position="151"/>
        <end position="214"/>
    </location>
</feature>
<dbReference type="Pfam" id="PF17900">
    <property type="entry name" value="Peptidase_M1_N"/>
    <property type="match status" value="2"/>
</dbReference>
<reference evidence="3" key="1">
    <citation type="submission" date="2025-08" db="UniProtKB">
        <authorList>
            <consortium name="RefSeq"/>
        </authorList>
    </citation>
    <scope>IDENTIFICATION</scope>
</reference>
<dbReference type="PaxDb" id="121845-A0A1S3DRY3"/>
<dbReference type="Proteomes" id="UP000079169">
    <property type="component" value="Unplaced"/>
</dbReference>
<keyword evidence="2" id="KW-1185">Reference proteome</keyword>
<dbReference type="InterPro" id="IPR042097">
    <property type="entry name" value="Aminopeptidase_N-like_N_sf"/>
</dbReference>
<protein>
    <submittedName>
        <fullName evidence="3">Uncharacterized protein LOC103523622</fullName>
    </submittedName>
</protein>
<feature type="non-terminal residue" evidence="3">
    <location>
        <position position="1"/>
    </location>
</feature>
<evidence type="ECO:0000313" key="3">
    <source>
        <dbReference type="RefSeq" id="XP_008486875.1"/>
    </source>
</evidence>
<dbReference type="GO" id="GO:0008270">
    <property type="term" value="F:zinc ion binding"/>
    <property type="evidence" value="ECO:0007669"/>
    <property type="project" value="TreeGrafter"/>
</dbReference>
<dbReference type="GO" id="GO:0042277">
    <property type="term" value="F:peptide binding"/>
    <property type="evidence" value="ECO:0007669"/>
    <property type="project" value="TreeGrafter"/>
</dbReference>
<dbReference type="KEGG" id="dci:103523622"/>
<dbReference type="PANTHER" id="PTHR11533">
    <property type="entry name" value="PROTEASE M1 ZINC METALLOPROTEASE"/>
    <property type="match status" value="1"/>
</dbReference>
<organism evidence="2 3">
    <name type="scientific">Diaphorina citri</name>
    <name type="common">Asian citrus psyllid</name>
    <dbReference type="NCBI Taxonomy" id="121845"/>
    <lineage>
        <taxon>Eukaryota</taxon>
        <taxon>Metazoa</taxon>
        <taxon>Ecdysozoa</taxon>
        <taxon>Arthropoda</taxon>
        <taxon>Hexapoda</taxon>
        <taxon>Insecta</taxon>
        <taxon>Pterygota</taxon>
        <taxon>Neoptera</taxon>
        <taxon>Paraneoptera</taxon>
        <taxon>Hemiptera</taxon>
        <taxon>Sternorrhyncha</taxon>
        <taxon>Psylloidea</taxon>
        <taxon>Psyllidae</taxon>
        <taxon>Diaphorininae</taxon>
        <taxon>Diaphorina</taxon>
    </lineage>
</organism>
<dbReference type="InterPro" id="IPR045357">
    <property type="entry name" value="Aminopeptidase_N-like_N"/>
</dbReference>
<accession>A0A1S3DRY3</accession>
<evidence type="ECO:0000313" key="2">
    <source>
        <dbReference type="Proteomes" id="UP000079169"/>
    </source>
</evidence>
<dbReference type="PANTHER" id="PTHR11533:SF299">
    <property type="entry name" value="AMINOPEPTIDASE"/>
    <property type="match status" value="1"/>
</dbReference>
<dbReference type="STRING" id="121845.A0A1S3DRY3"/>
<sequence length="234" mass="27170">WIVGLNLKNGLARQVFPCMDEPKMKTWFELSVTHKTEFQIMSSMPIHDTVNFTKEGAFITDHFQRSPPMSVGSLALFMHDFQVPPVNYENGKSVHYFVEDSTGQIPEPPPEKHKHKDVYYDLYRKLPGNYDLSGNFLWFLYDKPWIVGLNLKNGLARQVFPCMDEPKMKTWFELSVTHKTEFQIMSSMPIHDTVNFTKEGAFITDHFQRSPPMSVGSLALFMHDFQVPPVNYEN</sequence>
<feature type="domain" description="Aminopeptidase N-like N-terminal" evidence="1">
    <location>
        <begin position="11"/>
        <end position="70"/>
    </location>
</feature>
<dbReference type="Gene3D" id="2.60.40.1730">
    <property type="entry name" value="tricorn interacting facor f3 domain"/>
    <property type="match status" value="2"/>
</dbReference>
<dbReference type="InterPro" id="IPR050344">
    <property type="entry name" value="Peptidase_M1_aminopeptidases"/>
</dbReference>
<proteinExistence type="predicted"/>